<evidence type="ECO:0000256" key="1">
    <source>
        <dbReference type="ARBA" id="ARBA00022603"/>
    </source>
</evidence>
<comment type="similarity">
    <text evidence="5 6">Belongs to the class I-like SAM-binding methyltransferase superfamily. C5-methyltransferase family.</text>
</comment>
<keyword evidence="2 5" id="KW-0808">Transferase</keyword>
<dbReference type="EMBL" id="JACHEM010000004">
    <property type="protein sequence ID" value="MBB6435695.1"/>
    <property type="molecule type" value="Genomic_DNA"/>
</dbReference>
<dbReference type="InterPro" id="IPR029063">
    <property type="entry name" value="SAM-dependent_MTases_sf"/>
</dbReference>
<dbReference type="NCBIfam" id="TIGR00675">
    <property type="entry name" value="dcm"/>
    <property type="match status" value="1"/>
</dbReference>
<dbReference type="GO" id="GO:0003677">
    <property type="term" value="F:DNA binding"/>
    <property type="evidence" value="ECO:0007669"/>
    <property type="project" value="TreeGrafter"/>
</dbReference>
<evidence type="ECO:0000256" key="4">
    <source>
        <dbReference type="ARBA" id="ARBA00022747"/>
    </source>
</evidence>
<dbReference type="GO" id="GO:0032259">
    <property type="term" value="P:methylation"/>
    <property type="evidence" value="ECO:0007669"/>
    <property type="project" value="UniProtKB-KW"/>
</dbReference>
<dbReference type="PROSITE" id="PS00094">
    <property type="entry name" value="C5_MTASE_1"/>
    <property type="match status" value="1"/>
</dbReference>
<dbReference type="GO" id="GO:0044027">
    <property type="term" value="P:negative regulation of gene expression via chromosomal CpG island methylation"/>
    <property type="evidence" value="ECO:0007669"/>
    <property type="project" value="TreeGrafter"/>
</dbReference>
<dbReference type="RefSeq" id="WP_185029399.1">
    <property type="nucleotide sequence ID" value="NZ_BNBN01000007.1"/>
</dbReference>
<keyword evidence="1 5" id="KW-0489">Methyltransferase</keyword>
<dbReference type="GO" id="GO:0009307">
    <property type="term" value="P:DNA restriction-modification system"/>
    <property type="evidence" value="ECO:0007669"/>
    <property type="project" value="UniProtKB-KW"/>
</dbReference>
<dbReference type="PROSITE" id="PS00095">
    <property type="entry name" value="C5_MTASE_2"/>
    <property type="match status" value="1"/>
</dbReference>
<keyword evidence="9" id="KW-1185">Reference proteome</keyword>
<keyword evidence="4" id="KW-0680">Restriction system</keyword>
<dbReference type="PANTHER" id="PTHR10629:SF52">
    <property type="entry name" value="DNA (CYTOSINE-5)-METHYLTRANSFERASE 1"/>
    <property type="match status" value="1"/>
</dbReference>
<dbReference type="Proteomes" id="UP000540423">
    <property type="component" value="Unassembled WGS sequence"/>
</dbReference>
<dbReference type="PANTHER" id="PTHR10629">
    <property type="entry name" value="CYTOSINE-SPECIFIC METHYLTRANSFERASE"/>
    <property type="match status" value="1"/>
</dbReference>
<evidence type="ECO:0000313" key="8">
    <source>
        <dbReference type="EMBL" id="MBB6435695.1"/>
    </source>
</evidence>
<name>A0A7X0HDP7_9ACTN</name>
<organism evidence="8 9">
    <name type="scientific">Streptomyces candidus</name>
    <dbReference type="NCBI Taxonomy" id="67283"/>
    <lineage>
        <taxon>Bacteria</taxon>
        <taxon>Bacillati</taxon>
        <taxon>Actinomycetota</taxon>
        <taxon>Actinomycetes</taxon>
        <taxon>Kitasatosporales</taxon>
        <taxon>Streptomycetaceae</taxon>
        <taxon>Streptomyces</taxon>
    </lineage>
</organism>
<evidence type="ECO:0000256" key="2">
    <source>
        <dbReference type="ARBA" id="ARBA00022679"/>
    </source>
</evidence>
<gene>
    <name evidence="8" type="ORF">HNQ79_002152</name>
</gene>
<dbReference type="Gene3D" id="3.90.120.10">
    <property type="entry name" value="DNA Methylase, subunit A, domain 2"/>
    <property type="match status" value="1"/>
</dbReference>
<comment type="catalytic activity">
    <reaction evidence="7">
        <text>a 2'-deoxycytidine in DNA + S-adenosyl-L-methionine = a 5-methyl-2'-deoxycytidine in DNA + S-adenosyl-L-homocysteine + H(+)</text>
        <dbReference type="Rhea" id="RHEA:13681"/>
        <dbReference type="Rhea" id="RHEA-COMP:11369"/>
        <dbReference type="Rhea" id="RHEA-COMP:11370"/>
        <dbReference type="ChEBI" id="CHEBI:15378"/>
        <dbReference type="ChEBI" id="CHEBI:57856"/>
        <dbReference type="ChEBI" id="CHEBI:59789"/>
        <dbReference type="ChEBI" id="CHEBI:85452"/>
        <dbReference type="ChEBI" id="CHEBI:85454"/>
        <dbReference type="EC" id="2.1.1.37"/>
    </reaction>
</comment>
<dbReference type="Gene3D" id="3.40.50.150">
    <property type="entry name" value="Vaccinia Virus protein VP39"/>
    <property type="match status" value="1"/>
</dbReference>
<dbReference type="SUPFAM" id="SSF53335">
    <property type="entry name" value="S-adenosyl-L-methionine-dependent methyltransferases"/>
    <property type="match status" value="1"/>
</dbReference>
<accession>A0A7X0HDP7</accession>
<evidence type="ECO:0000256" key="5">
    <source>
        <dbReference type="PROSITE-ProRule" id="PRU01016"/>
    </source>
</evidence>
<keyword evidence="3 5" id="KW-0949">S-adenosyl-L-methionine</keyword>
<dbReference type="InterPro" id="IPR001525">
    <property type="entry name" value="C5_MeTfrase"/>
</dbReference>
<evidence type="ECO:0000313" key="9">
    <source>
        <dbReference type="Proteomes" id="UP000540423"/>
    </source>
</evidence>
<dbReference type="InterPro" id="IPR018117">
    <property type="entry name" value="C5_DNA_meth_AS"/>
</dbReference>
<sequence length="363" mass="39807">MTLTAVDAFAGAGGLSLGLEQAGFSVKLAFDNNQVAMDTHRKNLAGRAEVLDAAATDGKTLLKLAGIKRGELDLLAGGPPCQGFSMQGRGAREDPRNLLVLRYLNWLDEMRPRAFLMENVAAIRSVRGKHLVEAVETAAKELGFQVHAAILDAAAYGVPQRRRRAFLVGLPQGVDFSWPEPVCREPRTVAEAIRDLPSPPLDGSCHPDIPNHYREARLSALNIERIKHVPPGGGREYLPKHLQLACHQGNHRHLDTYGRLSWDDPSVTITARFDSFTRGRFGHPEEHRSITLREGARLQSFPDRFVFLGNREEGARLIGNAVPPLLAKAIGKSVRASLSQPSNTRSTVDDATQLHLWPQTVAS</sequence>
<evidence type="ECO:0000256" key="3">
    <source>
        <dbReference type="ARBA" id="ARBA00022691"/>
    </source>
</evidence>
<dbReference type="PROSITE" id="PS51679">
    <property type="entry name" value="SAM_MT_C5"/>
    <property type="match status" value="1"/>
</dbReference>
<dbReference type="InterPro" id="IPR050390">
    <property type="entry name" value="C5-Methyltransferase"/>
</dbReference>
<dbReference type="AlphaFoldDB" id="A0A7X0HDP7"/>
<reference evidence="8 9" key="1">
    <citation type="submission" date="2020-08" db="EMBL/GenBank/DDBJ databases">
        <title>Genomic Encyclopedia of Type Strains, Phase IV (KMG-IV): sequencing the most valuable type-strain genomes for metagenomic binning, comparative biology and taxonomic classification.</title>
        <authorList>
            <person name="Goeker M."/>
        </authorList>
    </citation>
    <scope>NUCLEOTIDE SEQUENCE [LARGE SCALE GENOMIC DNA]</scope>
    <source>
        <strain evidence="8 9">DSM 40141</strain>
    </source>
</reference>
<protein>
    <recommendedName>
        <fullName evidence="7">Cytosine-specific methyltransferase</fullName>
        <ecNumber evidence="7">2.1.1.37</ecNumber>
    </recommendedName>
</protein>
<evidence type="ECO:0000256" key="6">
    <source>
        <dbReference type="RuleBase" id="RU000416"/>
    </source>
</evidence>
<dbReference type="EC" id="2.1.1.37" evidence="7"/>
<proteinExistence type="inferred from homology"/>
<dbReference type="InterPro" id="IPR031303">
    <property type="entry name" value="C5_meth_CS"/>
</dbReference>
<feature type="active site" evidence="5">
    <location>
        <position position="81"/>
    </location>
</feature>
<comment type="caution">
    <text evidence="8">The sequence shown here is derived from an EMBL/GenBank/DDBJ whole genome shotgun (WGS) entry which is preliminary data.</text>
</comment>
<dbReference type="GO" id="GO:0003886">
    <property type="term" value="F:DNA (cytosine-5-)-methyltransferase activity"/>
    <property type="evidence" value="ECO:0007669"/>
    <property type="project" value="UniProtKB-EC"/>
</dbReference>
<evidence type="ECO:0000256" key="7">
    <source>
        <dbReference type="RuleBase" id="RU000417"/>
    </source>
</evidence>
<dbReference type="Pfam" id="PF00145">
    <property type="entry name" value="DNA_methylase"/>
    <property type="match status" value="1"/>
</dbReference>
<dbReference type="PRINTS" id="PR00105">
    <property type="entry name" value="C5METTRFRASE"/>
</dbReference>